<reference evidence="5" key="1">
    <citation type="submission" date="2020-05" db="EMBL/GenBank/DDBJ databases">
        <authorList>
            <person name="Chiriac C."/>
            <person name="Salcher M."/>
            <person name="Ghai R."/>
            <person name="Kavagutti S V."/>
        </authorList>
    </citation>
    <scope>NUCLEOTIDE SEQUENCE</scope>
</reference>
<dbReference type="Pfam" id="PF13414">
    <property type="entry name" value="TPR_11"/>
    <property type="match status" value="1"/>
</dbReference>
<feature type="transmembrane region" description="Helical" evidence="4">
    <location>
        <begin position="44"/>
        <end position="64"/>
    </location>
</feature>
<gene>
    <name evidence="5" type="ORF">UFOPK3967_02078</name>
</gene>
<dbReference type="SMART" id="SM00028">
    <property type="entry name" value="TPR"/>
    <property type="match status" value="4"/>
</dbReference>
<keyword evidence="4" id="KW-0812">Transmembrane</keyword>
<evidence type="ECO:0000313" key="5">
    <source>
        <dbReference type="EMBL" id="CAB5007975.1"/>
    </source>
</evidence>
<comment type="pathway">
    <text evidence="1">Protein modification; protein glycosylation.</text>
</comment>
<accession>A0A6J7PTS9</accession>
<dbReference type="Gene3D" id="1.25.40.10">
    <property type="entry name" value="Tetratricopeptide repeat domain"/>
    <property type="match status" value="1"/>
</dbReference>
<dbReference type="InterPro" id="IPR011990">
    <property type="entry name" value="TPR-like_helical_dom_sf"/>
</dbReference>
<evidence type="ECO:0000256" key="3">
    <source>
        <dbReference type="ARBA" id="ARBA00022679"/>
    </source>
</evidence>
<name>A0A6J7PTS9_9ZZZZ</name>
<dbReference type="PANTHER" id="PTHR44835">
    <property type="entry name" value="UDP-N-ACETYLGLUCOSAMINE--PEPTIDE N-ACETYLGLUCOSAMINYLTRANSFERASE SPINDLY-RELATED"/>
    <property type="match status" value="1"/>
</dbReference>
<proteinExistence type="predicted"/>
<dbReference type="EMBL" id="CAFBOS010000144">
    <property type="protein sequence ID" value="CAB5007975.1"/>
    <property type="molecule type" value="Genomic_DNA"/>
</dbReference>
<keyword evidence="4" id="KW-0472">Membrane</keyword>
<dbReference type="GO" id="GO:0016757">
    <property type="term" value="F:glycosyltransferase activity"/>
    <property type="evidence" value="ECO:0007669"/>
    <property type="project" value="UniProtKB-KW"/>
</dbReference>
<evidence type="ECO:0000256" key="2">
    <source>
        <dbReference type="ARBA" id="ARBA00022676"/>
    </source>
</evidence>
<keyword evidence="4" id="KW-1133">Transmembrane helix</keyword>
<keyword evidence="2" id="KW-0328">Glycosyltransferase</keyword>
<keyword evidence="3" id="KW-0808">Transferase</keyword>
<organism evidence="5">
    <name type="scientific">freshwater metagenome</name>
    <dbReference type="NCBI Taxonomy" id="449393"/>
    <lineage>
        <taxon>unclassified sequences</taxon>
        <taxon>metagenomes</taxon>
        <taxon>ecological metagenomes</taxon>
    </lineage>
</organism>
<dbReference type="PROSITE" id="PS50293">
    <property type="entry name" value="TPR_REGION"/>
    <property type="match status" value="1"/>
</dbReference>
<dbReference type="InterPro" id="IPR019734">
    <property type="entry name" value="TPR_rpt"/>
</dbReference>
<dbReference type="Pfam" id="PF13431">
    <property type="entry name" value="TPR_17"/>
    <property type="match status" value="1"/>
</dbReference>
<sequence length="233" mass="24424">MRIMQNITTADTPSDGVLNLKGDDNMAATPGSRFAESPSAPGRVQTIILAILAVLAVGAGGFALGRTTAPDVKSTTSTVTTDGTVSGASGTTVNDDLLNQALALHKAGNLDGASKLYNQILATDAKNKFALFNLGVVAQTNAKYDEAVVKYKAAIDVDPKFYSALYNLGLTYAAKTDRTNGIAYLRKAIDVDPKSAQAYFNLGTLLVKDGKTDEGTKMLNQAFALDPSLKLAK</sequence>
<dbReference type="AlphaFoldDB" id="A0A6J7PTS9"/>
<protein>
    <submittedName>
        <fullName evidence="5">Unannotated protein</fullName>
    </submittedName>
</protein>
<dbReference type="PROSITE" id="PS50005">
    <property type="entry name" value="TPR"/>
    <property type="match status" value="3"/>
</dbReference>
<dbReference type="PANTHER" id="PTHR44835:SF1">
    <property type="entry name" value="PROTEIN O-GLCNAC TRANSFERASE"/>
    <property type="match status" value="1"/>
</dbReference>
<evidence type="ECO:0000256" key="1">
    <source>
        <dbReference type="ARBA" id="ARBA00004922"/>
    </source>
</evidence>
<dbReference type="InterPro" id="IPR051939">
    <property type="entry name" value="Glycosyltr_41/O-GlcNAc_trsf"/>
</dbReference>
<evidence type="ECO:0000256" key="4">
    <source>
        <dbReference type="SAM" id="Phobius"/>
    </source>
</evidence>
<dbReference type="SUPFAM" id="SSF48452">
    <property type="entry name" value="TPR-like"/>
    <property type="match status" value="1"/>
</dbReference>